<keyword evidence="2" id="KW-0285">Flavoprotein</keyword>
<dbReference type="PANTHER" id="PTHR33798">
    <property type="entry name" value="FLAVOPROTEIN OXYGENASE"/>
    <property type="match status" value="1"/>
</dbReference>
<dbReference type="SMART" id="SM00903">
    <property type="entry name" value="Flavin_Reduct"/>
    <property type="match status" value="1"/>
</dbReference>
<evidence type="ECO:0000259" key="5">
    <source>
        <dbReference type="SMART" id="SM00903"/>
    </source>
</evidence>
<organism evidence="6 7">
    <name type="scientific">Terfezia boudieri ATCC MYA-4762</name>
    <dbReference type="NCBI Taxonomy" id="1051890"/>
    <lineage>
        <taxon>Eukaryota</taxon>
        <taxon>Fungi</taxon>
        <taxon>Dikarya</taxon>
        <taxon>Ascomycota</taxon>
        <taxon>Pezizomycotina</taxon>
        <taxon>Pezizomycetes</taxon>
        <taxon>Pezizales</taxon>
        <taxon>Pezizaceae</taxon>
        <taxon>Terfezia</taxon>
    </lineage>
</organism>
<evidence type="ECO:0000256" key="2">
    <source>
        <dbReference type="ARBA" id="ARBA00022630"/>
    </source>
</evidence>
<gene>
    <name evidence="6" type="ORF">L211DRAFT_807140</name>
</gene>
<dbReference type="Proteomes" id="UP000267821">
    <property type="component" value="Unassembled WGS sequence"/>
</dbReference>
<evidence type="ECO:0000256" key="1">
    <source>
        <dbReference type="ARBA" id="ARBA00001917"/>
    </source>
</evidence>
<evidence type="ECO:0000256" key="3">
    <source>
        <dbReference type="ARBA" id="ARBA00022643"/>
    </source>
</evidence>
<sequence>MAETTLITAEANRADKKPTFEQQIKRNLHPDFKSVESSRPPFDVNRDFHYTKNPSPPWKLGLGANKVAAAASDIPHREIDPYGEGRAPGDNYKLLISGVIPRPIGFISTINTATSPPTANLAPFSYTNMVNHDPPIFCVGFSGGRGNPKDTCRNVLETGECVINIISEWFVEAANYTSVNAPAGVSEWELSGLTPAPSRLVKPARVKESAFAIEAKLVAHHEWSSPGSGMTTGVTCLFQGVNFWVREDVVNEEGNMIDPAKLKPVSRLGGIAYGRTTDGFELPRPDWEKDTKPELDKLHTVKKEEERVNGNEVIVS</sequence>
<reference evidence="6 7" key="1">
    <citation type="journal article" date="2018" name="Nat. Ecol. Evol.">
        <title>Pezizomycetes genomes reveal the molecular basis of ectomycorrhizal truffle lifestyle.</title>
        <authorList>
            <person name="Murat C."/>
            <person name="Payen T."/>
            <person name="Noel B."/>
            <person name="Kuo A."/>
            <person name="Morin E."/>
            <person name="Chen J."/>
            <person name="Kohler A."/>
            <person name="Krizsan K."/>
            <person name="Balestrini R."/>
            <person name="Da Silva C."/>
            <person name="Montanini B."/>
            <person name="Hainaut M."/>
            <person name="Levati E."/>
            <person name="Barry K.W."/>
            <person name="Belfiori B."/>
            <person name="Cichocki N."/>
            <person name="Clum A."/>
            <person name="Dockter R.B."/>
            <person name="Fauchery L."/>
            <person name="Guy J."/>
            <person name="Iotti M."/>
            <person name="Le Tacon F."/>
            <person name="Lindquist E.A."/>
            <person name="Lipzen A."/>
            <person name="Malagnac F."/>
            <person name="Mello A."/>
            <person name="Molinier V."/>
            <person name="Miyauchi S."/>
            <person name="Poulain J."/>
            <person name="Riccioni C."/>
            <person name="Rubini A."/>
            <person name="Sitrit Y."/>
            <person name="Splivallo R."/>
            <person name="Traeger S."/>
            <person name="Wang M."/>
            <person name="Zifcakova L."/>
            <person name="Wipf D."/>
            <person name="Zambonelli A."/>
            <person name="Paolocci F."/>
            <person name="Nowrousian M."/>
            <person name="Ottonello S."/>
            <person name="Baldrian P."/>
            <person name="Spatafora J.W."/>
            <person name="Henrissat B."/>
            <person name="Nagy L.G."/>
            <person name="Aury J.M."/>
            <person name="Wincker P."/>
            <person name="Grigoriev I.V."/>
            <person name="Bonfante P."/>
            <person name="Martin F.M."/>
        </authorList>
    </citation>
    <scope>NUCLEOTIDE SEQUENCE [LARGE SCALE GENOMIC DNA]</scope>
    <source>
        <strain evidence="6 7">ATCC MYA-4762</strain>
    </source>
</reference>
<dbReference type="InterPro" id="IPR012349">
    <property type="entry name" value="Split_barrel_FMN-bd"/>
</dbReference>
<feature type="domain" description="Flavin reductase like" evidence="5">
    <location>
        <begin position="97"/>
        <end position="258"/>
    </location>
</feature>
<keyword evidence="3" id="KW-0288">FMN</keyword>
<accession>A0A3N4LQA7</accession>
<dbReference type="GO" id="GO:0010181">
    <property type="term" value="F:FMN binding"/>
    <property type="evidence" value="ECO:0007669"/>
    <property type="project" value="InterPro"/>
</dbReference>
<dbReference type="EMBL" id="ML121539">
    <property type="protein sequence ID" value="RPB25084.1"/>
    <property type="molecule type" value="Genomic_DNA"/>
</dbReference>
<evidence type="ECO:0000256" key="4">
    <source>
        <dbReference type="ARBA" id="ARBA00038054"/>
    </source>
</evidence>
<dbReference type="InterPro" id="IPR002563">
    <property type="entry name" value="Flavin_Rdtase-like_dom"/>
</dbReference>
<dbReference type="OrthoDB" id="10250990at2759"/>
<evidence type="ECO:0000313" key="7">
    <source>
        <dbReference type="Proteomes" id="UP000267821"/>
    </source>
</evidence>
<dbReference type="Pfam" id="PF01613">
    <property type="entry name" value="Flavin_Reduct"/>
    <property type="match status" value="1"/>
</dbReference>
<protein>
    <recommendedName>
        <fullName evidence="5">Flavin reductase like domain-containing protein</fullName>
    </recommendedName>
</protein>
<comment type="similarity">
    <text evidence="4">Belongs to the flavoredoxin family.</text>
</comment>
<keyword evidence="7" id="KW-1185">Reference proteome</keyword>
<proteinExistence type="inferred from homology"/>
<name>A0A3N4LQA7_9PEZI</name>
<dbReference type="SUPFAM" id="SSF50475">
    <property type="entry name" value="FMN-binding split barrel"/>
    <property type="match status" value="1"/>
</dbReference>
<dbReference type="AlphaFoldDB" id="A0A3N4LQA7"/>
<comment type="cofactor">
    <cofactor evidence="1">
        <name>FMN</name>
        <dbReference type="ChEBI" id="CHEBI:58210"/>
    </cofactor>
</comment>
<evidence type="ECO:0000313" key="6">
    <source>
        <dbReference type="EMBL" id="RPB25084.1"/>
    </source>
</evidence>
<dbReference type="STRING" id="1051890.A0A3N4LQA7"/>
<dbReference type="InParanoid" id="A0A3N4LQA7"/>
<dbReference type="Gene3D" id="2.30.110.10">
    <property type="entry name" value="Electron Transport, Fmn-binding Protein, Chain A"/>
    <property type="match status" value="1"/>
</dbReference>
<dbReference type="PANTHER" id="PTHR33798:SF5">
    <property type="entry name" value="FLAVIN REDUCTASE LIKE DOMAIN-CONTAINING PROTEIN"/>
    <property type="match status" value="1"/>
</dbReference>